<keyword evidence="2" id="KW-0472">Membrane</keyword>
<feature type="transmembrane region" description="Helical" evidence="2">
    <location>
        <begin position="108"/>
        <end position="128"/>
    </location>
</feature>
<evidence type="ECO:0000313" key="3">
    <source>
        <dbReference type="EMBL" id="CAE8715390.1"/>
    </source>
</evidence>
<accession>A0A813KX56</accession>
<proteinExistence type="predicted"/>
<gene>
    <name evidence="3" type="ORF">PGLA2088_LOCUS38515</name>
</gene>
<keyword evidence="2" id="KW-1133">Transmembrane helix</keyword>
<evidence type="ECO:0000256" key="2">
    <source>
        <dbReference type="SAM" id="Phobius"/>
    </source>
</evidence>
<feature type="transmembrane region" description="Helical" evidence="2">
    <location>
        <begin position="55"/>
        <end position="87"/>
    </location>
</feature>
<name>A0A813KX56_POLGL</name>
<organism evidence="3 4">
    <name type="scientific">Polarella glacialis</name>
    <name type="common">Dinoflagellate</name>
    <dbReference type="NCBI Taxonomy" id="89957"/>
    <lineage>
        <taxon>Eukaryota</taxon>
        <taxon>Sar</taxon>
        <taxon>Alveolata</taxon>
        <taxon>Dinophyceae</taxon>
        <taxon>Suessiales</taxon>
        <taxon>Suessiaceae</taxon>
        <taxon>Polarella</taxon>
    </lineage>
</organism>
<comment type="caution">
    <text evidence="3">The sequence shown here is derived from an EMBL/GenBank/DDBJ whole genome shotgun (WGS) entry which is preliminary data.</text>
</comment>
<dbReference type="Proteomes" id="UP000626109">
    <property type="component" value="Unassembled WGS sequence"/>
</dbReference>
<evidence type="ECO:0000313" key="4">
    <source>
        <dbReference type="Proteomes" id="UP000626109"/>
    </source>
</evidence>
<evidence type="ECO:0000256" key="1">
    <source>
        <dbReference type="SAM" id="MobiDB-lite"/>
    </source>
</evidence>
<protein>
    <submittedName>
        <fullName evidence="3">Uncharacterized protein</fullName>
    </submittedName>
</protein>
<keyword evidence="2" id="KW-0812">Transmembrane</keyword>
<feature type="region of interest" description="Disordered" evidence="1">
    <location>
        <begin position="143"/>
        <end position="169"/>
    </location>
</feature>
<dbReference type="AlphaFoldDB" id="A0A813KX56"/>
<reference evidence="3" key="1">
    <citation type="submission" date="2021-02" db="EMBL/GenBank/DDBJ databases">
        <authorList>
            <person name="Dougan E. K."/>
            <person name="Rhodes N."/>
            <person name="Thang M."/>
            <person name="Chan C."/>
        </authorList>
    </citation>
    <scope>NUCLEOTIDE SEQUENCE</scope>
</reference>
<sequence>MVFCSCSTRPQSLWSHRRRASKCVGRDDPPCCCCCRRENCIVVFTAKVSVHERCVVVVVIDVVAVVVFVGFVIVVVVVVYVAVAVAATRRCRTGLRTRSYCEAPDEQLTSCDVLLLWLLLSLLLLLLLEATGEAGLWHSWPAGEPQESKSGSCLRRTQMKRPAVDHSCS</sequence>
<dbReference type="EMBL" id="CAJNNW010032782">
    <property type="protein sequence ID" value="CAE8715390.1"/>
    <property type="molecule type" value="Genomic_DNA"/>
</dbReference>